<dbReference type="InterPro" id="IPR050426">
    <property type="entry name" value="Glycosyltransferase_28"/>
</dbReference>
<accession>A0A1C4YL77</accession>
<protein>
    <submittedName>
        <fullName evidence="2">Glycosyltransferase, MGT family</fullName>
    </submittedName>
</protein>
<dbReference type="InterPro" id="IPR002213">
    <property type="entry name" value="UDP_glucos_trans"/>
</dbReference>
<name>A0A1C4YL77_MICVI</name>
<dbReference type="PANTHER" id="PTHR48050:SF13">
    <property type="entry name" value="STEROL 3-BETA-GLUCOSYLTRANSFERASE UGT80A2"/>
    <property type="match status" value="1"/>
</dbReference>
<evidence type="ECO:0000259" key="1">
    <source>
        <dbReference type="Pfam" id="PF06722"/>
    </source>
</evidence>
<organism evidence="2 3">
    <name type="scientific">Micromonospora viridifaciens</name>
    <dbReference type="NCBI Taxonomy" id="1881"/>
    <lineage>
        <taxon>Bacteria</taxon>
        <taxon>Bacillati</taxon>
        <taxon>Actinomycetota</taxon>
        <taxon>Actinomycetes</taxon>
        <taxon>Micromonosporales</taxon>
        <taxon>Micromonosporaceae</taxon>
        <taxon>Micromonospora</taxon>
    </lineage>
</organism>
<dbReference type="SUPFAM" id="SSF53756">
    <property type="entry name" value="UDP-Glycosyltransferase/glycogen phosphorylase"/>
    <property type="match status" value="1"/>
</dbReference>
<gene>
    <name evidence="2" type="ORF">GA0074695_4406</name>
</gene>
<keyword evidence="2" id="KW-0808">Transferase</keyword>
<dbReference type="PANTHER" id="PTHR48050">
    <property type="entry name" value="STEROL 3-BETA-GLUCOSYLTRANSFERASE"/>
    <property type="match status" value="1"/>
</dbReference>
<evidence type="ECO:0000313" key="2">
    <source>
        <dbReference type="EMBL" id="SCF21428.1"/>
    </source>
</evidence>
<sequence length="373" mass="39784">MTSSLVVTWDGGGNVPPALGIAAELHRRGHAVRLLGHPRQRQVVEAAGLRFEPYRQASAWSPVTRTSSPRWAVRYIRLFTERAVGADVAESLRREPVDVAVVDCMLLAGIKAAQDLGVQQVTLMHTLHRYLRGKAWAQGPIGLVARAKGIPPARLWGRSELSLVTTAPDLEEAAALPANARITGPVWPAGAPAPTPHVRQPRILVSLSSIYYVGQRAVLQSIMDAVAGLPVQVVVTTGHSIRPDEIRPPANVEVHQFLPHAPILPTVSLVVGHAGHSTTVQALAHDLPMILIPMSSLGDQPAVARAVARQGAATVLRRSASVGDIRAAIEQMLGDGPHRAAAARLGRQIRSADGAITAADLIEQLAVPTRRRP</sequence>
<dbReference type="GO" id="GO:0008194">
    <property type="term" value="F:UDP-glycosyltransferase activity"/>
    <property type="evidence" value="ECO:0007669"/>
    <property type="project" value="InterPro"/>
</dbReference>
<dbReference type="OrthoDB" id="6620093at2"/>
<dbReference type="Pfam" id="PF06722">
    <property type="entry name" value="EryCIII-like_C"/>
    <property type="match status" value="1"/>
</dbReference>
<proteinExistence type="predicted"/>
<dbReference type="CDD" id="cd03784">
    <property type="entry name" value="GT1_Gtf-like"/>
    <property type="match status" value="1"/>
</dbReference>
<reference evidence="3" key="1">
    <citation type="submission" date="2016-06" db="EMBL/GenBank/DDBJ databases">
        <authorList>
            <person name="Varghese N."/>
            <person name="Submissions Spin"/>
        </authorList>
    </citation>
    <scope>NUCLEOTIDE SEQUENCE [LARGE SCALE GENOMIC DNA]</scope>
    <source>
        <strain evidence="3">DSM 43909</strain>
    </source>
</reference>
<keyword evidence="3" id="KW-1185">Reference proteome</keyword>
<dbReference type="Proteomes" id="UP000198242">
    <property type="component" value="Chromosome I"/>
</dbReference>
<dbReference type="EMBL" id="LT607411">
    <property type="protein sequence ID" value="SCF21428.1"/>
    <property type="molecule type" value="Genomic_DNA"/>
</dbReference>
<evidence type="ECO:0000313" key="3">
    <source>
        <dbReference type="Proteomes" id="UP000198242"/>
    </source>
</evidence>
<feature type="domain" description="Erythromycin biosynthesis protein CIII-like C-terminal" evidence="1">
    <location>
        <begin position="221"/>
        <end position="348"/>
    </location>
</feature>
<dbReference type="AlphaFoldDB" id="A0A1C4YL77"/>
<dbReference type="RefSeq" id="WP_089007921.1">
    <property type="nucleotide sequence ID" value="NZ_LT607411.1"/>
</dbReference>
<dbReference type="GO" id="GO:0016758">
    <property type="term" value="F:hexosyltransferase activity"/>
    <property type="evidence" value="ECO:0007669"/>
    <property type="project" value="UniProtKB-ARBA"/>
</dbReference>
<dbReference type="Gene3D" id="3.40.50.2000">
    <property type="entry name" value="Glycogen Phosphorylase B"/>
    <property type="match status" value="2"/>
</dbReference>
<dbReference type="GO" id="GO:0017000">
    <property type="term" value="P:antibiotic biosynthetic process"/>
    <property type="evidence" value="ECO:0007669"/>
    <property type="project" value="UniProtKB-ARBA"/>
</dbReference>
<dbReference type="InterPro" id="IPR010610">
    <property type="entry name" value="EryCIII-like_C"/>
</dbReference>